<dbReference type="EMBL" id="QWFX01000016">
    <property type="protein sequence ID" value="RIJ26825.1"/>
    <property type="molecule type" value="Genomic_DNA"/>
</dbReference>
<dbReference type="PANTHER" id="PTHR21240">
    <property type="entry name" value="2-AMINO-3-CARBOXYLMUCONATE-6-SEMIALDEHYDE DECARBOXYLASE"/>
    <property type="match status" value="1"/>
</dbReference>
<keyword evidence="2" id="KW-1133">Transmembrane helix</keyword>
<gene>
    <name evidence="4" type="ORF">D1223_17970</name>
</gene>
<dbReference type="InterPro" id="IPR032466">
    <property type="entry name" value="Metal_Hydrolase"/>
</dbReference>
<evidence type="ECO:0000313" key="5">
    <source>
        <dbReference type="Proteomes" id="UP000266385"/>
    </source>
</evidence>
<protein>
    <submittedName>
        <fullName evidence="4">Amidohydrolase</fullName>
    </submittedName>
</protein>
<dbReference type="GO" id="GO:0005737">
    <property type="term" value="C:cytoplasm"/>
    <property type="evidence" value="ECO:0007669"/>
    <property type="project" value="TreeGrafter"/>
</dbReference>
<dbReference type="Proteomes" id="UP000266385">
    <property type="component" value="Unassembled WGS sequence"/>
</dbReference>
<accession>A0A399R9W7</accession>
<dbReference type="AlphaFoldDB" id="A0A399R9W7"/>
<keyword evidence="4" id="KW-0378">Hydrolase</keyword>
<keyword evidence="2" id="KW-0472">Membrane</keyword>
<feature type="domain" description="Amidohydrolase-related" evidence="3">
    <location>
        <begin position="161"/>
        <end position="422"/>
    </location>
</feature>
<dbReference type="SUPFAM" id="SSF51556">
    <property type="entry name" value="Metallo-dependent hydrolases"/>
    <property type="match status" value="1"/>
</dbReference>
<dbReference type="InterPro" id="IPR006680">
    <property type="entry name" value="Amidohydro-rel"/>
</dbReference>
<dbReference type="RefSeq" id="WP_119377718.1">
    <property type="nucleotide sequence ID" value="NZ_QWFX01000016.1"/>
</dbReference>
<comment type="caution">
    <text evidence="4">The sequence shown here is derived from an EMBL/GenBank/DDBJ whole genome shotgun (WGS) entry which is preliminary data.</text>
</comment>
<dbReference type="Pfam" id="PF04909">
    <property type="entry name" value="Amidohydro_2"/>
    <property type="match status" value="1"/>
</dbReference>
<dbReference type="Gene3D" id="3.20.20.140">
    <property type="entry name" value="Metal-dependent hydrolases"/>
    <property type="match status" value="1"/>
</dbReference>
<evidence type="ECO:0000259" key="3">
    <source>
        <dbReference type="Pfam" id="PF04909"/>
    </source>
</evidence>
<keyword evidence="5" id="KW-1185">Reference proteome</keyword>
<evidence type="ECO:0000313" key="4">
    <source>
        <dbReference type="EMBL" id="RIJ26825.1"/>
    </source>
</evidence>
<dbReference type="GO" id="GO:0019748">
    <property type="term" value="P:secondary metabolic process"/>
    <property type="evidence" value="ECO:0007669"/>
    <property type="project" value="TreeGrafter"/>
</dbReference>
<name>A0A399R9W7_9PROT</name>
<keyword evidence="2" id="KW-0812">Transmembrane</keyword>
<dbReference type="InterPro" id="IPR032465">
    <property type="entry name" value="ACMSD"/>
</dbReference>
<evidence type="ECO:0000256" key="1">
    <source>
        <dbReference type="ARBA" id="ARBA00023239"/>
    </source>
</evidence>
<evidence type="ECO:0000256" key="2">
    <source>
        <dbReference type="SAM" id="Phobius"/>
    </source>
</evidence>
<dbReference type="PANTHER" id="PTHR21240:SF28">
    <property type="entry name" value="ISO-OROTATE DECARBOXYLASE (EUROFUNG)"/>
    <property type="match status" value="1"/>
</dbReference>
<sequence>MADDGKFGFGEKLDLEDTEVAGWLVGAFQPGGTIKPAVDLKGTSELTKDIKIVDVDTHLSEPGDLWTARLPQSLKAKAPYIKRVGAMDYWHIGDEVISPGGASVIDKKRNKTLGRLSLPTVEQIHPGAYEVDARVKFMDDMGIWAQIAYPNSFAGSSVSLLQWVDKEFAETLIKIYNDDRADFQKRSNNRIFPMALLPVWDSKAMEKEARRCLEDLDMKGFNLPDRPEQFGIPSFTEDHWAPLFEICDAKEIPINFHIATGGIDGFSITWKDFEFQTKLAIGAMLFYIGNAATLGNFIVSGLMDKYQKMKIVSVESGIGWVPFLLEALEYQMDEMMPDKKLQRRPAEYFRDQMFASFWFEKVAPQKMLDIIGPDNVMFETDFPHPTSLYPDPQAHITEALGGVDKPTLRKVLQGNAERCYNLKF</sequence>
<reference evidence="4 5" key="1">
    <citation type="submission" date="2018-08" db="EMBL/GenBank/DDBJ databases">
        <title>Henriciella mobilis sp. nov., isolated from seawater.</title>
        <authorList>
            <person name="Cheng H."/>
            <person name="Wu Y.-H."/>
            <person name="Xu X.-W."/>
            <person name="Guo L.-L."/>
        </authorList>
    </citation>
    <scope>NUCLEOTIDE SEQUENCE [LARGE SCALE GENOMIC DNA]</scope>
    <source>
        <strain evidence="4 5">JN25</strain>
    </source>
</reference>
<proteinExistence type="predicted"/>
<keyword evidence="1" id="KW-0456">Lyase</keyword>
<dbReference type="OrthoDB" id="149172at2"/>
<dbReference type="GO" id="GO:0016831">
    <property type="term" value="F:carboxy-lyase activity"/>
    <property type="evidence" value="ECO:0007669"/>
    <property type="project" value="InterPro"/>
</dbReference>
<organism evidence="4 5">
    <name type="scientific">Henriciella mobilis</name>
    <dbReference type="NCBI Taxonomy" id="2305467"/>
    <lineage>
        <taxon>Bacteria</taxon>
        <taxon>Pseudomonadati</taxon>
        <taxon>Pseudomonadota</taxon>
        <taxon>Alphaproteobacteria</taxon>
        <taxon>Hyphomonadales</taxon>
        <taxon>Hyphomonadaceae</taxon>
        <taxon>Henriciella</taxon>
    </lineage>
</organism>
<dbReference type="GO" id="GO:0016787">
    <property type="term" value="F:hydrolase activity"/>
    <property type="evidence" value="ECO:0007669"/>
    <property type="project" value="UniProtKB-KW"/>
</dbReference>
<feature type="transmembrane region" description="Helical" evidence="2">
    <location>
        <begin position="279"/>
        <end position="299"/>
    </location>
</feature>